<feature type="transmembrane region" description="Helical" evidence="1">
    <location>
        <begin position="78"/>
        <end position="95"/>
    </location>
</feature>
<dbReference type="EMBL" id="JBHSKT010000011">
    <property type="protein sequence ID" value="MFC5272074.1"/>
    <property type="molecule type" value="Genomic_DNA"/>
</dbReference>
<keyword evidence="1" id="KW-1133">Transmembrane helix</keyword>
<keyword evidence="1" id="KW-0472">Membrane</keyword>
<proteinExistence type="predicted"/>
<dbReference type="Proteomes" id="UP001596161">
    <property type="component" value="Unassembled WGS sequence"/>
</dbReference>
<protein>
    <recommendedName>
        <fullName evidence="4">DoxX family membrane protein</fullName>
    </recommendedName>
</protein>
<evidence type="ECO:0000313" key="3">
    <source>
        <dbReference type="Proteomes" id="UP001596161"/>
    </source>
</evidence>
<keyword evidence="1" id="KW-0812">Transmembrane</keyword>
<sequence length="206" mass="23277">MKKHFFTPWVLVCLRVFLGFLFFTAGMSKLVPGFPGLMGPVWLEASLAKYDLALFARFIAYSQILIGWLLLSRRFATLGAIMLLPMLLNILLITISQNWRGTPYVVSVFLLMNIWLLAADFHKLKFLISDDVTSLKPQQIVRQKPFDDKLVLLAFIPMFAGAAFGKTNVQLAVTFVVTGLFTGLLLPFLFQLFRTRKPGSEQIPNS</sequence>
<feature type="transmembrane region" description="Helical" evidence="1">
    <location>
        <begin position="52"/>
        <end position="71"/>
    </location>
</feature>
<name>A0ABW0EGR0_9BACT</name>
<accession>A0ABW0EGR0</accession>
<evidence type="ECO:0000256" key="1">
    <source>
        <dbReference type="SAM" id="Phobius"/>
    </source>
</evidence>
<dbReference type="RefSeq" id="WP_378018433.1">
    <property type="nucleotide sequence ID" value="NZ_JBHSKT010000011.1"/>
</dbReference>
<keyword evidence="3" id="KW-1185">Reference proteome</keyword>
<reference evidence="3" key="1">
    <citation type="journal article" date="2019" name="Int. J. Syst. Evol. Microbiol.">
        <title>The Global Catalogue of Microorganisms (GCM) 10K type strain sequencing project: providing services to taxonomists for standard genome sequencing and annotation.</title>
        <authorList>
            <consortium name="The Broad Institute Genomics Platform"/>
            <consortium name="The Broad Institute Genome Sequencing Center for Infectious Disease"/>
            <person name="Wu L."/>
            <person name="Ma J."/>
        </authorList>
    </citation>
    <scope>NUCLEOTIDE SEQUENCE [LARGE SCALE GENOMIC DNA]</scope>
    <source>
        <strain evidence="3">KACC 12602</strain>
    </source>
</reference>
<evidence type="ECO:0008006" key="4">
    <source>
        <dbReference type="Google" id="ProtNLM"/>
    </source>
</evidence>
<comment type="caution">
    <text evidence="2">The sequence shown here is derived from an EMBL/GenBank/DDBJ whole genome shotgun (WGS) entry which is preliminary data.</text>
</comment>
<organism evidence="2 3">
    <name type="scientific">Adhaeribacter terreus</name>
    <dbReference type="NCBI Taxonomy" id="529703"/>
    <lineage>
        <taxon>Bacteria</taxon>
        <taxon>Pseudomonadati</taxon>
        <taxon>Bacteroidota</taxon>
        <taxon>Cytophagia</taxon>
        <taxon>Cytophagales</taxon>
        <taxon>Hymenobacteraceae</taxon>
        <taxon>Adhaeribacter</taxon>
    </lineage>
</organism>
<feature type="transmembrane region" description="Helical" evidence="1">
    <location>
        <begin position="101"/>
        <end position="119"/>
    </location>
</feature>
<evidence type="ECO:0000313" key="2">
    <source>
        <dbReference type="EMBL" id="MFC5272074.1"/>
    </source>
</evidence>
<feature type="transmembrane region" description="Helical" evidence="1">
    <location>
        <begin position="171"/>
        <end position="190"/>
    </location>
</feature>
<gene>
    <name evidence="2" type="ORF">ACFPIB_15760</name>
</gene>
<feature type="transmembrane region" description="Helical" evidence="1">
    <location>
        <begin position="150"/>
        <end position="165"/>
    </location>
</feature>